<evidence type="ECO:0000313" key="2">
    <source>
        <dbReference type="EMBL" id="GAA5064078.1"/>
    </source>
</evidence>
<organism evidence="2 3">
    <name type="scientific">Haladaptatus pallidirubidus</name>
    <dbReference type="NCBI Taxonomy" id="1008152"/>
    <lineage>
        <taxon>Archaea</taxon>
        <taxon>Methanobacteriati</taxon>
        <taxon>Methanobacteriota</taxon>
        <taxon>Stenosarchaea group</taxon>
        <taxon>Halobacteria</taxon>
        <taxon>Halobacteriales</taxon>
        <taxon>Haladaptataceae</taxon>
        <taxon>Haladaptatus</taxon>
    </lineage>
</organism>
<comment type="caution">
    <text evidence="2">The sequence shown here is derived from an EMBL/GenBank/DDBJ whole genome shotgun (WGS) entry which is preliminary data.</text>
</comment>
<feature type="region of interest" description="Disordered" evidence="1">
    <location>
        <begin position="1"/>
        <end position="48"/>
    </location>
</feature>
<dbReference type="AlphaFoldDB" id="A0AAV3UQV0"/>
<dbReference type="RefSeq" id="WP_227778758.1">
    <property type="nucleotide sequence ID" value="NZ_BAABKX010000030.1"/>
</dbReference>
<protein>
    <submittedName>
        <fullName evidence="2">Uncharacterized protein</fullName>
    </submittedName>
</protein>
<proteinExistence type="predicted"/>
<keyword evidence="3" id="KW-1185">Reference proteome</keyword>
<name>A0AAV3UQV0_9EURY</name>
<evidence type="ECO:0000313" key="3">
    <source>
        <dbReference type="Proteomes" id="UP001501729"/>
    </source>
</evidence>
<reference evidence="2 3" key="1">
    <citation type="journal article" date="2019" name="Int. J. Syst. Evol. Microbiol.">
        <title>The Global Catalogue of Microorganisms (GCM) 10K type strain sequencing project: providing services to taxonomists for standard genome sequencing and annotation.</title>
        <authorList>
            <consortium name="The Broad Institute Genomics Platform"/>
            <consortium name="The Broad Institute Genome Sequencing Center for Infectious Disease"/>
            <person name="Wu L."/>
            <person name="Ma J."/>
        </authorList>
    </citation>
    <scope>NUCLEOTIDE SEQUENCE [LARGE SCALE GENOMIC DNA]</scope>
    <source>
        <strain evidence="2 3">JCM 17504</strain>
    </source>
</reference>
<dbReference type="EMBL" id="BAABKX010000030">
    <property type="protein sequence ID" value="GAA5064078.1"/>
    <property type="molecule type" value="Genomic_DNA"/>
</dbReference>
<evidence type="ECO:0000256" key="1">
    <source>
        <dbReference type="SAM" id="MobiDB-lite"/>
    </source>
</evidence>
<accession>A0AAV3UQV0</accession>
<sequence length="48" mass="5126">MSESHMVGLSVADRVIDTEDDDPNVGSGGKTTDTDDNGFGVFDFTYPN</sequence>
<dbReference type="GeneID" id="68617524"/>
<dbReference type="Proteomes" id="UP001501729">
    <property type="component" value="Unassembled WGS sequence"/>
</dbReference>
<gene>
    <name evidence="2" type="ORF">GCM10025751_53200</name>
</gene>